<organism evidence="1 2">
    <name type="scientific">Linum trigynum</name>
    <dbReference type="NCBI Taxonomy" id="586398"/>
    <lineage>
        <taxon>Eukaryota</taxon>
        <taxon>Viridiplantae</taxon>
        <taxon>Streptophyta</taxon>
        <taxon>Embryophyta</taxon>
        <taxon>Tracheophyta</taxon>
        <taxon>Spermatophyta</taxon>
        <taxon>Magnoliopsida</taxon>
        <taxon>eudicotyledons</taxon>
        <taxon>Gunneridae</taxon>
        <taxon>Pentapetalae</taxon>
        <taxon>rosids</taxon>
        <taxon>fabids</taxon>
        <taxon>Malpighiales</taxon>
        <taxon>Linaceae</taxon>
        <taxon>Linum</taxon>
    </lineage>
</organism>
<accession>A0AAV2D0J2</accession>
<evidence type="ECO:0000313" key="2">
    <source>
        <dbReference type="Proteomes" id="UP001497516"/>
    </source>
</evidence>
<gene>
    <name evidence="1" type="ORF">LTRI10_LOCUS8977</name>
</gene>
<dbReference type="Pfam" id="PF20711">
    <property type="entry name" value="DUF6825"/>
    <property type="match status" value="1"/>
</dbReference>
<name>A0AAV2D0J2_9ROSI</name>
<sequence>MSGVTASPQILMNAFLPHSTNSLPKPTFKSAAITFTPPQNRRLACSGLAKPSTLLVLTARRGTSLRCRSSTDSTDSTSEENESKSVLDAFFLGKALAEVLNERLESAVGEIMSTIGKLQSDQQKHIQCFQEDVVGRAKKAKQEAAQTTSVVEASTDPETDISEVEVVTGA</sequence>
<proteinExistence type="predicted"/>
<dbReference type="InterPro" id="IPR040003">
    <property type="entry name" value="PG18-like"/>
</dbReference>
<dbReference type="PANTHER" id="PTHR35745">
    <property type="entry name" value="BNACNNG14650D PROTEIN"/>
    <property type="match status" value="1"/>
</dbReference>
<dbReference type="EMBL" id="OZ034814">
    <property type="protein sequence ID" value="CAL1361610.1"/>
    <property type="molecule type" value="Genomic_DNA"/>
</dbReference>
<dbReference type="PANTHER" id="PTHR35745:SF1">
    <property type="entry name" value="OS04G0513000 PROTEIN"/>
    <property type="match status" value="1"/>
</dbReference>
<keyword evidence="2" id="KW-1185">Reference proteome</keyword>
<dbReference type="AlphaFoldDB" id="A0AAV2D0J2"/>
<evidence type="ECO:0000313" key="1">
    <source>
        <dbReference type="EMBL" id="CAL1361610.1"/>
    </source>
</evidence>
<protein>
    <submittedName>
        <fullName evidence="1">Uncharacterized protein</fullName>
    </submittedName>
</protein>
<dbReference type="GO" id="GO:0010027">
    <property type="term" value="P:thylakoid membrane organization"/>
    <property type="evidence" value="ECO:0007669"/>
    <property type="project" value="InterPro"/>
</dbReference>
<dbReference type="GO" id="GO:0009535">
    <property type="term" value="C:chloroplast thylakoid membrane"/>
    <property type="evidence" value="ECO:0007669"/>
    <property type="project" value="TreeGrafter"/>
</dbReference>
<dbReference type="Proteomes" id="UP001497516">
    <property type="component" value="Chromosome 10"/>
</dbReference>
<reference evidence="1 2" key="1">
    <citation type="submission" date="2024-04" db="EMBL/GenBank/DDBJ databases">
        <authorList>
            <person name="Fracassetti M."/>
        </authorList>
    </citation>
    <scope>NUCLEOTIDE SEQUENCE [LARGE SCALE GENOMIC DNA]</scope>
</reference>